<dbReference type="Proteomes" id="UP001208570">
    <property type="component" value="Unassembled WGS sequence"/>
</dbReference>
<feature type="domain" description="Beta-hexosaminidase bacterial type N-terminal" evidence="6">
    <location>
        <begin position="313"/>
        <end position="445"/>
    </location>
</feature>
<keyword evidence="3 5" id="KW-0040">ANK repeat</keyword>
<evidence type="ECO:0000259" key="6">
    <source>
        <dbReference type="Pfam" id="PF02838"/>
    </source>
</evidence>
<comment type="caution">
    <text evidence="7">The sequence shown here is derived from an EMBL/GenBank/DDBJ whole genome shotgun (WGS) entry which is preliminary data.</text>
</comment>
<dbReference type="InterPro" id="IPR017853">
    <property type="entry name" value="GH"/>
</dbReference>
<dbReference type="EMBL" id="JAODUP010000313">
    <property type="protein sequence ID" value="KAK2152971.1"/>
    <property type="molecule type" value="Genomic_DNA"/>
</dbReference>
<proteinExistence type="predicted"/>
<dbReference type="Pfam" id="PF02838">
    <property type="entry name" value="Glyco_hydro_20b"/>
    <property type="match status" value="1"/>
</dbReference>
<evidence type="ECO:0000256" key="5">
    <source>
        <dbReference type="PROSITE-ProRule" id="PRU00023"/>
    </source>
</evidence>
<keyword evidence="4" id="KW-0326">Glycosidase</keyword>
<evidence type="ECO:0000256" key="2">
    <source>
        <dbReference type="ARBA" id="ARBA00022801"/>
    </source>
</evidence>
<dbReference type="GO" id="GO:0070531">
    <property type="term" value="C:BRCA1-A complex"/>
    <property type="evidence" value="ECO:0007669"/>
    <property type="project" value="TreeGrafter"/>
</dbReference>
<dbReference type="Pfam" id="PF12796">
    <property type="entry name" value="Ank_2"/>
    <property type="match status" value="1"/>
</dbReference>
<dbReference type="AlphaFoldDB" id="A0AAD9JHA9"/>
<dbReference type="Gene3D" id="3.20.20.80">
    <property type="entry name" value="Glycosidases"/>
    <property type="match status" value="2"/>
</dbReference>
<organism evidence="7 8">
    <name type="scientific">Paralvinella palmiformis</name>
    <dbReference type="NCBI Taxonomy" id="53620"/>
    <lineage>
        <taxon>Eukaryota</taxon>
        <taxon>Metazoa</taxon>
        <taxon>Spiralia</taxon>
        <taxon>Lophotrochozoa</taxon>
        <taxon>Annelida</taxon>
        <taxon>Polychaeta</taxon>
        <taxon>Sedentaria</taxon>
        <taxon>Canalipalpata</taxon>
        <taxon>Terebellida</taxon>
        <taxon>Terebelliformia</taxon>
        <taxon>Alvinellidae</taxon>
        <taxon>Paralvinella</taxon>
    </lineage>
</organism>
<name>A0AAD9JHA9_9ANNE</name>
<dbReference type="PROSITE" id="PS50297">
    <property type="entry name" value="ANK_REP_REGION"/>
    <property type="match status" value="3"/>
</dbReference>
<evidence type="ECO:0000256" key="1">
    <source>
        <dbReference type="ARBA" id="ARBA00022737"/>
    </source>
</evidence>
<accession>A0AAD9JHA9</accession>
<evidence type="ECO:0000256" key="4">
    <source>
        <dbReference type="ARBA" id="ARBA00023295"/>
    </source>
</evidence>
<reference evidence="7" key="1">
    <citation type="journal article" date="2023" name="Mol. Biol. Evol.">
        <title>Third-Generation Sequencing Reveals the Adaptive Role of the Epigenome in Three Deep-Sea Polychaetes.</title>
        <authorList>
            <person name="Perez M."/>
            <person name="Aroh O."/>
            <person name="Sun Y."/>
            <person name="Lan Y."/>
            <person name="Juniper S.K."/>
            <person name="Young C.R."/>
            <person name="Angers B."/>
            <person name="Qian P.Y."/>
        </authorList>
    </citation>
    <scope>NUCLEOTIDE SEQUENCE</scope>
    <source>
        <strain evidence="7">P08H-3</strain>
    </source>
</reference>
<evidence type="ECO:0000313" key="8">
    <source>
        <dbReference type="Proteomes" id="UP001208570"/>
    </source>
</evidence>
<keyword evidence="8" id="KW-1185">Reference proteome</keyword>
<dbReference type="SUPFAM" id="SSF48403">
    <property type="entry name" value="Ankyrin repeat"/>
    <property type="match status" value="1"/>
</dbReference>
<dbReference type="GO" id="GO:0004842">
    <property type="term" value="F:ubiquitin-protein transferase activity"/>
    <property type="evidence" value="ECO:0007669"/>
    <property type="project" value="TreeGrafter"/>
</dbReference>
<dbReference type="GO" id="GO:0085020">
    <property type="term" value="P:protein K6-linked ubiquitination"/>
    <property type="evidence" value="ECO:0007669"/>
    <property type="project" value="TreeGrafter"/>
</dbReference>
<keyword evidence="1" id="KW-0677">Repeat</keyword>
<feature type="repeat" description="ANK" evidence="5">
    <location>
        <begin position="170"/>
        <end position="202"/>
    </location>
</feature>
<feature type="repeat" description="ANK" evidence="5">
    <location>
        <begin position="137"/>
        <end position="169"/>
    </location>
</feature>
<dbReference type="PANTHER" id="PTHR24171">
    <property type="entry name" value="ANKYRIN REPEAT DOMAIN-CONTAINING PROTEIN 39-RELATED"/>
    <property type="match status" value="1"/>
</dbReference>
<dbReference type="PROSITE" id="PS50088">
    <property type="entry name" value="ANK_REPEAT"/>
    <property type="match status" value="3"/>
</dbReference>
<dbReference type="InterPro" id="IPR036770">
    <property type="entry name" value="Ankyrin_rpt-contain_sf"/>
</dbReference>
<sequence>MNETVAGIISAIEQGRTDVLRCAITTLENYQDGGDDSQLDMKLDEVLNALLTSDGTLLHMAAKSGQVDITRTLLAAGADPGVHNKDGQTPLDVAADDKIKQVFNEQLLQAVAVSDIGSVCQLIAAGVDVNMLDTGHSKNTPLHWAASYGSKDVIQCLVKRGAKVNVVNGSGATPLHDAIVRGNLEVIEELLLCGADIKLAGTEGKYKGITAYALSENREDILQLMDKCKEPILSNGYVKQTEQGANELNEISKPDSTPLKSPIQNGPLNQKVMNTAINRMISGDNSSVTSPGLSLSSSVTNVSVVTDSRLHLLWPQPAKLLQHQGDPFKPSSVLPIYINDALNKDLTSEIFDVWLQNEHHLQHLNLSFHIETYSGDLPQQQTQILCQINKQLFLQSESYRLTVNKHILRLDASDIAGLHYGITTLIQLLRLCQEDGIPPLHIHDHPSVHCRGVLLDMSKGRVPLEISIRHLIQNLAFLKINQLQLYMRFQVPQDPEVKWQFSYTRSTLLQLERYAKSFGVSLVPVIDVLPGVVFEDLPEIYSSFDQYISCFVSTRILAIGPRLSSFLMDLSSAGDIICDDTKRILPVPARCTVQLCAYMFHDATAALVHFPLNTVLAEYGFQANYDFASHCQKYDENGVPFCLVPGTAAWNSFAGCPEAAVSNIYNAVQAAVTSGAVGVTVSHWSGIGHVTHYPMSLTGIITAAGLCWNSQISLDFIHANLPDLLNVHILEDDGNITGQVILELGRAETYILRCSRNQDGSDNSKLPAEKGTTLFQLLSHPDDVSLEHLTPEIFQKSMRHIRKCQSELEKSKMHCPDGDIILLELKMTVDFMLTACKIGRALIHAGKNPEPIGYKVINPGIANLIATKRTDLANRLLSQIEVYRNVWLHRSLPQGLNESLQTFSSLLSQLIPEGTSNK</sequence>
<dbReference type="PANTHER" id="PTHR24171:SF11">
    <property type="entry name" value="26S PROTEASOME NON-ATPASE REGULATORY SUBUNIT 10"/>
    <property type="match status" value="1"/>
</dbReference>
<dbReference type="GO" id="GO:0016798">
    <property type="term" value="F:hydrolase activity, acting on glycosyl bonds"/>
    <property type="evidence" value="ECO:0007669"/>
    <property type="project" value="UniProtKB-KW"/>
</dbReference>
<dbReference type="SMART" id="SM00248">
    <property type="entry name" value="ANK"/>
    <property type="match status" value="4"/>
</dbReference>
<evidence type="ECO:0000313" key="7">
    <source>
        <dbReference type="EMBL" id="KAK2152971.1"/>
    </source>
</evidence>
<evidence type="ECO:0000256" key="3">
    <source>
        <dbReference type="ARBA" id="ARBA00023043"/>
    </source>
</evidence>
<dbReference type="InterPro" id="IPR015882">
    <property type="entry name" value="HEX_bac_N"/>
</dbReference>
<dbReference type="SUPFAM" id="SSF55545">
    <property type="entry name" value="beta-N-acetylhexosaminidase-like domain"/>
    <property type="match status" value="1"/>
</dbReference>
<protein>
    <recommendedName>
        <fullName evidence="6">Beta-hexosaminidase bacterial type N-terminal domain-containing protein</fullName>
    </recommendedName>
</protein>
<dbReference type="InterPro" id="IPR029018">
    <property type="entry name" value="Hex-like_dom2"/>
</dbReference>
<gene>
    <name evidence="7" type="ORF">LSH36_313g04004</name>
</gene>
<dbReference type="Gene3D" id="1.25.40.20">
    <property type="entry name" value="Ankyrin repeat-containing domain"/>
    <property type="match status" value="2"/>
</dbReference>
<dbReference type="InterPro" id="IPR002110">
    <property type="entry name" value="Ankyrin_rpt"/>
</dbReference>
<dbReference type="Pfam" id="PF13857">
    <property type="entry name" value="Ank_5"/>
    <property type="match status" value="1"/>
</dbReference>
<feature type="repeat" description="ANK" evidence="5">
    <location>
        <begin position="53"/>
        <end position="85"/>
    </location>
</feature>
<dbReference type="GO" id="GO:0031436">
    <property type="term" value="C:BRCA1-BARD1 complex"/>
    <property type="evidence" value="ECO:0007669"/>
    <property type="project" value="TreeGrafter"/>
</dbReference>
<keyword evidence="2" id="KW-0378">Hydrolase</keyword>
<dbReference type="Gene3D" id="3.30.379.10">
    <property type="entry name" value="Chitobiase/beta-hexosaminidase domain 2-like"/>
    <property type="match status" value="1"/>
</dbReference>
<dbReference type="SUPFAM" id="SSF51445">
    <property type="entry name" value="(Trans)glycosidases"/>
    <property type="match status" value="1"/>
</dbReference>